<dbReference type="PIRSF" id="PIRSF016184">
    <property type="entry name" value="PhzC_PhzF"/>
    <property type="match status" value="1"/>
</dbReference>
<protein>
    <submittedName>
        <fullName evidence="3">Phenazine biosynthesis protein PhzF family</fullName>
    </submittedName>
</protein>
<dbReference type="AlphaFoldDB" id="A0A1I5QBL9"/>
<dbReference type="GO" id="GO:0016853">
    <property type="term" value="F:isomerase activity"/>
    <property type="evidence" value="ECO:0007669"/>
    <property type="project" value="TreeGrafter"/>
</dbReference>
<dbReference type="Gene3D" id="3.10.310.10">
    <property type="entry name" value="Diaminopimelate Epimerase, Chain A, domain 1"/>
    <property type="match status" value="2"/>
</dbReference>
<dbReference type="OrthoDB" id="9788221at2"/>
<organism evidence="3 4">
    <name type="scientific">Geopseudomonas sagittaria</name>
    <dbReference type="NCBI Taxonomy" id="1135990"/>
    <lineage>
        <taxon>Bacteria</taxon>
        <taxon>Pseudomonadati</taxon>
        <taxon>Pseudomonadota</taxon>
        <taxon>Gammaproteobacteria</taxon>
        <taxon>Pseudomonadales</taxon>
        <taxon>Pseudomonadaceae</taxon>
        <taxon>Geopseudomonas</taxon>
    </lineage>
</organism>
<comment type="similarity">
    <text evidence="1">Belongs to the PhzF family.</text>
</comment>
<evidence type="ECO:0000313" key="4">
    <source>
        <dbReference type="Proteomes" id="UP000243084"/>
    </source>
</evidence>
<dbReference type="PANTHER" id="PTHR13774:SF32">
    <property type="entry name" value="ANTISENSE-ENHANCING SEQUENCE 1"/>
    <property type="match status" value="1"/>
</dbReference>
<feature type="active site" evidence="2">
    <location>
        <position position="47"/>
    </location>
</feature>
<accession>A0A1I5QBL9</accession>
<gene>
    <name evidence="3" type="ORF">SAMN05216229_102286</name>
</gene>
<dbReference type="PANTHER" id="PTHR13774">
    <property type="entry name" value="PHENAZINE BIOSYNTHESIS PROTEIN"/>
    <property type="match status" value="1"/>
</dbReference>
<reference evidence="4" key="1">
    <citation type="submission" date="2016-10" db="EMBL/GenBank/DDBJ databases">
        <authorList>
            <person name="Varghese N."/>
            <person name="Submissions S."/>
        </authorList>
    </citation>
    <scope>NUCLEOTIDE SEQUENCE [LARGE SCALE GENOMIC DNA]</scope>
    <source>
        <strain evidence="4">JCM 18195</strain>
    </source>
</reference>
<name>A0A1I5QBL9_9GAMM</name>
<evidence type="ECO:0000313" key="3">
    <source>
        <dbReference type="EMBL" id="SFP43704.1"/>
    </source>
</evidence>
<dbReference type="InterPro" id="IPR003719">
    <property type="entry name" value="Phenazine_PhzF-like"/>
</dbReference>
<keyword evidence="4" id="KW-1185">Reference proteome</keyword>
<dbReference type="GO" id="GO:0005737">
    <property type="term" value="C:cytoplasm"/>
    <property type="evidence" value="ECO:0007669"/>
    <property type="project" value="TreeGrafter"/>
</dbReference>
<dbReference type="SUPFAM" id="SSF54506">
    <property type="entry name" value="Diaminopimelate epimerase-like"/>
    <property type="match status" value="1"/>
</dbReference>
<evidence type="ECO:0000256" key="1">
    <source>
        <dbReference type="ARBA" id="ARBA00008270"/>
    </source>
</evidence>
<dbReference type="NCBIfam" id="TIGR00654">
    <property type="entry name" value="PhzF_family"/>
    <property type="match status" value="1"/>
</dbReference>
<dbReference type="Pfam" id="PF02567">
    <property type="entry name" value="PhzC-PhzF"/>
    <property type="match status" value="1"/>
</dbReference>
<proteinExistence type="inferred from homology"/>
<dbReference type="Proteomes" id="UP000243084">
    <property type="component" value="Unassembled WGS sequence"/>
</dbReference>
<dbReference type="EMBL" id="FOXM01000002">
    <property type="protein sequence ID" value="SFP43704.1"/>
    <property type="molecule type" value="Genomic_DNA"/>
</dbReference>
<sequence>MLTVPFKQVDVFTKTPFKGNPVAVVLQAEGLSSTQMQQIAHWTNLSETTFVLPATSAAADYRVRIFTPASELPFAGHPTIGTAHALLEAGLIVPRDGRLVQECAAGLVQLEVSRDGDGERWITFDLPQPAITALDDAEVDELEAILGCAVSREARPRLIDVGARWIVAQLDSAAAVLACQPDMARMKLIEQEPQETGVTIFGAYPAGQPAGIEVRSFAPACGIDEDPVCGSGNGCVAAFIRDSGQTAHFGSQYLAAQGAAIGRAGLLRIAIDDARIRVGGMAVTCIDGQMAY</sequence>
<dbReference type="RefSeq" id="WP_092428419.1">
    <property type="nucleotide sequence ID" value="NZ_FOXM01000002.1"/>
</dbReference>
<evidence type="ECO:0000256" key="2">
    <source>
        <dbReference type="PIRSR" id="PIRSR016184-1"/>
    </source>
</evidence>